<dbReference type="KEGG" id="xcb:XC_2738"/>
<accession>A0A0H2XAN4</accession>
<dbReference type="HOGENOM" id="CLU_811129_0_0_6"/>
<reference evidence="2 3" key="1">
    <citation type="journal article" date="2005" name="Genome Res.">
        <title>Comparative and functional genomic analyses of the pathogenicity of phytopathogen Xanthomonas campestris pv. campestris.</title>
        <authorList>
            <person name="Qian W."/>
            <person name="Jia Y."/>
            <person name="Ren S.X."/>
            <person name="He Y.Q."/>
            <person name="Feng J.X."/>
            <person name="Lu L.F."/>
            <person name="Sun Q."/>
            <person name="Ying G."/>
            <person name="Tang D.J."/>
            <person name="Tang H."/>
            <person name="Wu W."/>
            <person name="Hao P."/>
            <person name="Wang L."/>
            <person name="Jiang B.L."/>
            <person name="Zeng S."/>
            <person name="Gu W.Y."/>
            <person name="Lu G."/>
            <person name="Rong L."/>
            <person name="Tian Y."/>
            <person name="Yao Z."/>
            <person name="Fu G."/>
            <person name="Chen B."/>
            <person name="Fang R."/>
            <person name="Qiang B."/>
            <person name="Chen Z."/>
            <person name="Zhao G.P."/>
            <person name="Tang J.L."/>
            <person name="He C."/>
        </authorList>
    </citation>
    <scope>NUCLEOTIDE SEQUENCE [LARGE SCALE GENOMIC DNA]</scope>
    <source>
        <strain evidence="2 3">8004</strain>
    </source>
</reference>
<keyword evidence="1" id="KW-0472">Membrane</keyword>
<feature type="transmembrane region" description="Helical" evidence="1">
    <location>
        <begin position="304"/>
        <end position="321"/>
    </location>
</feature>
<feature type="transmembrane region" description="Helical" evidence="1">
    <location>
        <begin position="188"/>
        <end position="213"/>
    </location>
</feature>
<dbReference type="EMBL" id="CP000050">
    <property type="protein sequence ID" value="AAY49787.1"/>
    <property type="molecule type" value="Genomic_DNA"/>
</dbReference>
<feature type="transmembrane region" description="Helical" evidence="1">
    <location>
        <begin position="30"/>
        <end position="55"/>
    </location>
</feature>
<name>A0A0H2XAN4_XANC8</name>
<dbReference type="RefSeq" id="WP_011036684.1">
    <property type="nucleotide sequence ID" value="NC_007086.1"/>
</dbReference>
<evidence type="ECO:0000313" key="2">
    <source>
        <dbReference type="EMBL" id="AAY49787.1"/>
    </source>
</evidence>
<protein>
    <submittedName>
        <fullName evidence="2">Uncharacterized protein</fullName>
    </submittedName>
</protein>
<feature type="transmembrane region" description="Helical" evidence="1">
    <location>
        <begin position="219"/>
        <end position="235"/>
    </location>
</feature>
<sequence>MNAMTHQASPARTFTWLLKREYWEHRGGFVWSQVITGGIAVFFALLGAVIGAVSARGNMSGDSMRMDDLAEYTRTLGQVGDGLLLGGIGIASVVLAFVVFFYALGSLYDDRRDRSVLFWKSLPVSDTQTVLSKAAWALLLAPLIAIAIGLVVGLALWLIAIGGALIAGVPSPWAMATHSHPFALVGRLLMTVPMSLLWSLPTVGWLMFCSAWATSKPFLWAVLFPLLACVMLSILSAMPGVSLPIGWVWYIVGYRGLLSALPGTWSPRAVSGTLDSSAMQNPSDLVQWVLQHTDSARVYGNPDIWIGAAIGVALIAASIYLRRRRSEA</sequence>
<feature type="transmembrane region" description="Helical" evidence="1">
    <location>
        <begin position="134"/>
        <end position="167"/>
    </location>
</feature>
<keyword evidence="1" id="KW-0812">Transmembrane</keyword>
<proteinExistence type="predicted"/>
<feature type="transmembrane region" description="Helical" evidence="1">
    <location>
        <begin position="83"/>
        <end position="104"/>
    </location>
</feature>
<organism evidence="2 3">
    <name type="scientific">Xanthomonas campestris pv. campestris (strain 8004)</name>
    <dbReference type="NCBI Taxonomy" id="314565"/>
    <lineage>
        <taxon>Bacteria</taxon>
        <taxon>Pseudomonadati</taxon>
        <taxon>Pseudomonadota</taxon>
        <taxon>Gammaproteobacteria</taxon>
        <taxon>Lysobacterales</taxon>
        <taxon>Lysobacteraceae</taxon>
        <taxon>Xanthomonas</taxon>
    </lineage>
</organism>
<gene>
    <name evidence="2" type="ordered locus">XC_2738</name>
</gene>
<dbReference type="AlphaFoldDB" id="A0A0H2XAN4"/>
<keyword evidence="1" id="KW-1133">Transmembrane helix</keyword>
<evidence type="ECO:0000256" key="1">
    <source>
        <dbReference type="SAM" id="Phobius"/>
    </source>
</evidence>
<dbReference type="Proteomes" id="UP000000420">
    <property type="component" value="Chromosome"/>
</dbReference>
<evidence type="ECO:0000313" key="3">
    <source>
        <dbReference type="Proteomes" id="UP000000420"/>
    </source>
</evidence>